<evidence type="ECO:0000313" key="15">
    <source>
        <dbReference type="EMBL" id="MDQ0368856.1"/>
    </source>
</evidence>
<dbReference type="InterPro" id="IPR036890">
    <property type="entry name" value="HATPase_C_sf"/>
</dbReference>
<keyword evidence="4" id="KW-0808">Transferase</keyword>
<evidence type="ECO:0000259" key="14">
    <source>
        <dbReference type="Pfam" id="PF23539"/>
    </source>
</evidence>
<sequence>MHRVYAWLRRHPSVLTGLVAAPLGLASIPFALVADGLAGVLIWPVMIALLAGMVLRHHRPGTAYLLVLAAGLTLVMVSDTVVFLPVYLAMPMVLYSVAADGPGWARWSGLFWIAAAPMLVVARLITGAQTTVNLTSGGLLILWVVYAAPLAVGWIWGDAARSRRRWYQQLAERADRLERERRALDRAAVAEERARIARELHDVVAHHVSVIVVQADGARYALDSAPELTREALDTISSTGREALTELRGLLGVLRSDSGDGPAPQPGVAAIPTLVEGAPVAATLTVTGRERPVTAGLGLTAYRVVQEALTNALKHGGSGTTAAVTLTWRRTTLVVEITDTGTPADGEQHTGTPPGREQHTGGHGITGMRERVAAAGGRLETGPGPERGFRVRAELPYDKEIA</sequence>
<dbReference type="GO" id="GO:0046983">
    <property type="term" value="F:protein dimerization activity"/>
    <property type="evidence" value="ECO:0007669"/>
    <property type="project" value="InterPro"/>
</dbReference>
<evidence type="ECO:0000256" key="6">
    <source>
        <dbReference type="ARBA" id="ARBA00022777"/>
    </source>
</evidence>
<keyword evidence="11" id="KW-1133">Transmembrane helix</keyword>
<keyword evidence="7" id="KW-0067">ATP-binding</keyword>
<reference evidence="15 16" key="1">
    <citation type="submission" date="2023-07" db="EMBL/GenBank/DDBJ databases">
        <title>Sequencing the genomes of 1000 actinobacteria strains.</title>
        <authorList>
            <person name="Klenk H.-P."/>
        </authorList>
    </citation>
    <scope>NUCLEOTIDE SEQUENCE [LARGE SCALE GENOMIC DNA]</scope>
    <source>
        <strain evidence="15 16">DSM 44709</strain>
    </source>
</reference>
<keyword evidence="8" id="KW-0902">Two-component regulatory system</keyword>
<keyword evidence="6 15" id="KW-0418">Kinase</keyword>
<comment type="caution">
    <text evidence="15">The sequence shown here is derived from an EMBL/GenBank/DDBJ whole genome shotgun (WGS) entry which is preliminary data.</text>
</comment>
<evidence type="ECO:0000256" key="4">
    <source>
        <dbReference type="ARBA" id="ARBA00022679"/>
    </source>
</evidence>
<keyword evidence="9" id="KW-0175">Coiled coil</keyword>
<dbReference type="InterPro" id="IPR055558">
    <property type="entry name" value="DUF7134"/>
</dbReference>
<dbReference type="GO" id="GO:0005524">
    <property type="term" value="F:ATP binding"/>
    <property type="evidence" value="ECO:0007669"/>
    <property type="project" value="UniProtKB-KW"/>
</dbReference>
<feature type="domain" description="Signal transduction histidine kinase subgroup 3 dimerisation and phosphoacceptor" evidence="13">
    <location>
        <begin position="192"/>
        <end position="257"/>
    </location>
</feature>
<dbReference type="Gene3D" id="3.30.565.10">
    <property type="entry name" value="Histidine kinase-like ATPase, C-terminal domain"/>
    <property type="match status" value="1"/>
</dbReference>
<evidence type="ECO:0000256" key="3">
    <source>
        <dbReference type="ARBA" id="ARBA00022553"/>
    </source>
</evidence>
<evidence type="ECO:0000256" key="8">
    <source>
        <dbReference type="ARBA" id="ARBA00023012"/>
    </source>
</evidence>
<feature type="transmembrane region" description="Helical" evidence="11">
    <location>
        <begin position="36"/>
        <end position="55"/>
    </location>
</feature>
<dbReference type="InterPro" id="IPR003594">
    <property type="entry name" value="HATPase_dom"/>
</dbReference>
<evidence type="ECO:0000256" key="5">
    <source>
        <dbReference type="ARBA" id="ARBA00022741"/>
    </source>
</evidence>
<evidence type="ECO:0000259" key="13">
    <source>
        <dbReference type="Pfam" id="PF07730"/>
    </source>
</evidence>
<keyword evidence="11" id="KW-0472">Membrane</keyword>
<keyword evidence="16" id="KW-1185">Reference proteome</keyword>
<evidence type="ECO:0000256" key="7">
    <source>
        <dbReference type="ARBA" id="ARBA00022840"/>
    </source>
</evidence>
<dbReference type="Proteomes" id="UP001240236">
    <property type="component" value="Unassembled WGS sequence"/>
</dbReference>
<organism evidence="15 16">
    <name type="scientific">Catenuloplanes indicus</name>
    <dbReference type="NCBI Taxonomy" id="137267"/>
    <lineage>
        <taxon>Bacteria</taxon>
        <taxon>Bacillati</taxon>
        <taxon>Actinomycetota</taxon>
        <taxon>Actinomycetes</taxon>
        <taxon>Micromonosporales</taxon>
        <taxon>Micromonosporaceae</taxon>
        <taxon>Catenuloplanes</taxon>
    </lineage>
</organism>
<evidence type="ECO:0000256" key="1">
    <source>
        <dbReference type="ARBA" id="ARBA00000085"/>
    </source>
</evidence>
<dbReference type="InterPro" id="IPR050482">
    <property type="entry name" value="Sensor_HK_TwoCompSys"/>
</dbReference>
<dbReference type="GO" id="GO:0000155">
    <property type="term" value="F:phosphorelay sensor kinase activity"/>
    <property type="evidence" value="ECO:0007669"/>
    <property type="project" value="InterPro"/>
</dbReference>
<keyword evidence="11" id="KW-0812">Transmembrane</keyword>
<evidence type="ECO:0000256" key="10">
    <source>
        <dbReference type="SAM" id="MobiDB-lite"/>
    </source>
</evidence>
<feature type="transmembrane region" description="Helical" evidence="11">
    <location>
        <begin position="104"/>
        <end position="125"/>
    </location>
</feature>
<dbReference type="InterPro" id="IPR011712">
    <property type="entry name" value="Sig_transdc_His_kin_sub3_dim/P"/>
</dbReference>
<evidence type="ECO:0000313" key="16">
    <source>
        <dbReference type="Proteomes" id="UP001240236"/>
    </source>
</evidence>
<feature type="domain" description="Histidine kinase/HSP90-like ATPase" evidence="12">
    <location>
        <begin position="300"/>
        <end position="398"/>
    </location>
</feature>
<dbReference type="PANTHER" id="PTHR24421:SF10">
    <property type="entry name" value="NITRATE_NITRITE SENSOR PROTEIN NARQ"/>
    <property type="match status" value="1"/>
</dbReference>
<dbReference type="RefSeq" id="WP_307243662.1">
    <property type="nucleotide sequence ID" value="NZ_JAUSUZ010000001.1"/>
</dbReference>
<feature type="transmembrane region" description="Helical" evidence="11">
    <location>
        <begin position="62"/>
        <end position="84"/>
    </location>
</feature>
<dbReference type="Pfam" id="PF23539">
    <property type="entry name" value="DUF7134"/>
    <property type="match status" value="1"/>
</dbReference>
<dbReference type="AlphaFoldDB" id="A0AAE3W3H0"/>
<dbReference type="GO" id="GO:0016020">
    <property type="term" value="C:membrane"/>
    <property type="evidence" value="ECO:0007669"/>
    <property type="project" value="InterPro"/>
</dbReference>
<evidence type="ECO:0000256" key="9">
    <source>
        <dbReference type="SAM" id="Coils"/>
    </source>
</evidence>
<dbReference type="EC" id="2.7.13.3" evidence="2"/>
<dbReference type="Gene3D" id="1.20.5.1930">
    <property type="match status" value="1"/>
</dbReference>
<comment type="catalytic activity">
    <reaction evidence="1">
        <text>ATP + protein L-histidine = ADP + protein N-phospho-L-histidine.</text>
        <dbReference type="EC" id="2.7.13.3"/>
    </reaction>
</comment>
<dbReference type="EMBL" id="JAUSUZ010000001">
    <property type="protein sequence ID" value="MDQ0368856.1"/>
    <property type="molecule type" value="Genomic_DNA"/>
</dbReference>
<dbReference type="CDD" id="cd16917">
    <property type="entry name" value="HATPase_UhpB-NarQ-NarX-like"/>
    <property type="match status" value="1"/>
</dbReference>
<protein>
    <recommendedName>
        <fullName evidence="2">histidine kinase</fullName>
        <ecNumber evidence="2">2.7.13.3</ecNumber>
    </recommendedName>
</protein>
<dbReference type="SUPFAM" id="SSF55874">
    <property type="entry name" value="ATPase domain of HSP90 chaperone/DNA topoisomerase II/histidine kinase"/>
    <property type="match status" value="1"/>
</dbReference>
<accession>A0AAE3W3H0</accession>
<dbReference type="PANTHER" id="PTHR24421">
    <property type="entry name" value="NITRATE/NITRITE SENSOR PROTEIN NARX-RELATED"/>
    <property type="match status" value="1"/>
</dbReference>
<dbReference type="Pfam" id="PF02518">
    <property type="entry name" value="HATPase_c"/>
    <property type="match status" value="1"/>
</dbReference>
<proteinExistence type="predicted"/>
<evidence type="ECO:0000259" key="12">
    <source>
        <dbReference type="Pfam" id="PF02518"/>
    </source>
</evidence>
<name>A0AAE3W3H0_9ACTN</name>
<feature type="transmembrane region" description="Helical" evidence="11">
    <location>
        <begin position="137"/>
        <end position="156"/>
    </location>
</feature>
<feature type="domain" description="DUF7134" evidence="14">
    <location>
        <begin position="4"/>
        <end position="164"/>
    </location>
</feature>
<dbReference type="Pfam" id="PF07730">
    <property type="entry name" value="HisKA_3"/>
    <property type="match status" value="1"/>
</dbReference>
<keyword evidence="5" id="KW-0547">Nucleotide-binding</keyword>
<keyword evidence="3" id="KW-0597">Phosphoprotein</keyword>
<evidence type="ECO:0000256" key="2">
    <source>
        <dbReference type="ARBA" id="ARBA00012438"/>
    </source>
</evidence>
<feature type="coiled-coil region" evidence="9">
    <location>
        <begin position="167"/>
        <end position="194"/>
    </location>
</feature>
<feature type="region of interest" description="Disordered" evidence="10">
    <location>
        <begin position="340"/>
        <end position="364"/>
    </location>
</feature>
<evidence type="ECO:0000256" key="11">
    <source>
        <dbReference type="SAM" id="Phobius"/>
    </source>
</evidence>
<gene>
    <name evidence="15" type="ORF">J2S42_005525</name>
</gene>